<dbReference type="PANTHER" id="PTHR10625:SF17">
    <property type="entry name" value="HISTONE DEACETYLASE 8"/>
    <property type="match status" value="1"/>
</dbReference>
<comment type="similarity">
    <text evidence="2">Belongs to the histone deacetylase family.</text>
</comment>
<evidence type="ECO:0000256" key="3">
    <source>
        <dbReference type="ARBA" id="ARBA00022723"/>
    </source>
</evidence>
<dbReference type="GO" id="GO:0046872">
    <property type="term" value="F:metal ion binding"/>
    <property type="evidence" value="ECO:0007669"/>
    <property type="project" value="UniProtKB-KW"/>
</dbReference>
<dbReference type="SUPFAM" id="SSF52768">
    <property type="entry name" value="Arginase/deacetylase"/>
    <property type="match status" value="1"/>
</dbReference>
<organism evidence="7 8">
    <name type="scientific">Natrialba hulunbeirensis JCM 10989</name>
    <dbReference type="NCBI Taxonomy" id="1227493"/>
    <lineage>
        <taxon>Archaea</taxon>
        <taxon>Methanobacteriati</taxon>
        <taxon>Methanobacteriota</taxon>
        <taxon>Stenosarchaea group</taxon>
        <taxon>Halobacteria</taxon>
        <taxon>Halobacteriales</taxon>
        <taxon>Natrialbaceae</taxon>
        <taxon>Natrialba</taxon>
    </lineage>
</organism>
<dbReference type="AlphaFoldDB" id="M0A1G5"/>
<evidence type="ECO:0000256" key="5">
    <source>
        <dbReference type="ARBA" id="ARBA00022833"/>
    </source>
</evidence>
<dbReference type="GO" id="GO:0016787">
    <property type="term" value="F:hydrolase activity"/>
    <property type="evidence" value="ECO:0007669"/>
    <property type="project" value="UniProtKB-KW"/>
</dbReference>
<dbReference type="PRINTS" id="PR01271">
    <property type="entry name" value="HISDACETLASE"/>
</dbReference>
<dbReference type="Gene3D" id="3.40.800.20">
    <property type="entry name" value="Histone deacetylase domain"/>
    <property type="match status" value="1"/>
</dbReference>
<sequence>MGRTITAFWDESFIAHEQPAGEFESEWTGRLAYRQPHPDRPERLKNIYSIVQSELADHVTLADVEPATRVQLERTHTADHIDDLQAFCADGGGRITAETGANEHTFRAATHAAGATCLAAEHALETPSDNVPYAMVRPSGHHAQPEQVDGFCYFNNVAVAADHVLETTDTERVAIVDWDVHHGNGTQECFEDRDDVLVIGIHNDHWSWDPEAHPQTGDLDEVGTGDGEGYNVNVPLPPGTGDEGYEHVFDRIVEPLLRSYDPDLLLISAGQDAGTMDPLGRNVVTKGGFEELGRRARVLADEYADGNLAVVQEGGYQVSHLAYATLGVLEGVLGVETGIDDPMAWMDEDYDSAQRAIEDIAAYHSEYWPVLE</sequence>
<protein>
    <submittedName>
        <fullName evidence="7">Histone deacetylase</fullName>
    </submittedName>
</protein>
<evidence type="ECO:0000256" key="2">
    <source>
        <dbReference type="ARBA" id="ARBA00005947"/>
    </source>
</evidence>
<evidence type="ECO:0000256" key="4">
    <source>
        <dbReference type="ARBA" id="ARBA00022801"/>
    </source>
</evidence>
<dbReference type="CDD" id="cd09996">
    <property type="entry name" value="HDAC_classII_1"/>
    <property type="match status" value="1"/>
</dbReference>
<keyword evidence="8" id="KW-1185">Reference proteome</keyword>
<feature type="domain" description="Histone deacetylase" evidence="6">
    <location>
        <begin position="37"/>
        <end position="330"/>
    </location>
</feature>
<evidence type="ECO:0000313" key="8">
    <source>
        <dbReference type="Proteomes" id="UP000011519"/>
    </source>
</evidence>
<name>M0A1G5_9EURY</name>
<dbReference type="STRING" id="1227493.C483_09084"/>
<gene>
    <name evidence="7" type="ORF">C483_09084</name>
</gene>
<dbReference type="Pfam" id="PF00850">
    <property type="entry name" value="Hist_deacetyl"/>
    <property type="match status" value="1"/>
</dbReference>
<dbReference type="RefSeq" id="WP_006653026.1">
    <property type="nucleotide sequence ID" value="NZ_AOIM01000026.1"/>
</dbReference>
<dbReference type="EMBL" id="AOIM01000026">
    <property type="protein sequence ID" value="ELY91682.1"/>
    <property type="molecule type" value="Genomic_DNA"/>
</dbReference>
<keyword evidence="3" id="KW-0479">Metal-binding</keyword>
<dbReference type="InterPro" id="IPR023696">
    <property type="entry name" value="Ureohydrolase_dom_sf"/>
</dbReference>
<dbReference type="InterPro" id="IPR003084">
    <property type="entry name" value="HDAC_I/II"/>
</dbReference>
<dbReference type="OrthoDB" id="147549at2157"/>
<dbReference type="PRINTS" id="PR01270">
    <property type="entry name" value="HDASUPER"/>
</dbReference>
<evidence type="ECO:0000313" key="7">
    <source>
        <dbReference type="EMBL" id="ELY91682.1"/>
    </source>
</evidence>
<dbReference type="InterPro" id="IPR037138">
    <property type="entry name" value="His_deacetylse_dom_sf"/>
</dbReference>
<proteinExistence type="inferred from homology"/>
<accession>M0A1G5</accession>
<dbReference type="PATRIC" id="fig|1227493.4.peg.1800"/>
<comment type="cofactor">
    <cofactor evidence="1">
        <name>Zn(2+)</name>
        <dbReference type="ChEBI" id="CHEBI:29105"/>
    </cofactor>
</comment>
<evidence type="ECO:0000259" key="6">
    <source>
        <dbReference type="Pfam" id="PF00850"/>
    </source>
</evidence>
<dbReference type="Proteomes" id="UP000011519">
    <property type="component" value="Unassembled WGS sequence"/>
</dbReference>
<keyword evidence="5" id="KW-0862">Zinc</keyword>
<reference evidence="7 8" key="1">
    <citation type="journal article" date="2014" name="PLoS Genet.">
        <title>Phylogenetically driven sequencing of extremely halophilic archaea reveals strategies for static and dynamic osmo-response.</title>
        <authorList>
            <person name="Becker E.A."/>
            <person name="Seitzer P.M."/>
            <person name="Tritt A."/>
            <person name="Larsen D."/>
            <person name="Krusor M."/>
            <person name="Yao A.I."/>
            <person name="Wu D."/>
            <person name="Madern D."/>
            <person name="Eisen J.A."/>
            <person name="Darling A.E."/>
            <person name="Facciotti M.T."/>
        </authorList>
    </citation>
    <scope>NUCLEOTIDE SEQUENCE [LARGE SCALE GENOMIC DNA]</scope>
    <source>
        <strain evidence="7 8">JCM 10989</strain>
    </source>
</reference>
<comment type="caution">
    <text evidence="7">The sequence shown here is derived from an EMBL/GenBank/DDBJ whole genome shotgun (WGS) entry which is preliminary data.</text>
</comment>
<dbReference type="InterPro" id="IPR023801">
    <property type="entry name" value="His_deacetylse_dom"/>
</dbReference>
<evidence type="ECO:0000256" key="1">
    <source>
        <dbReference type="ARBA" id="ARBA00001947"/>
    </source>
</evidence>
<dbReference type="InterPro" id="IPR000286">
    <property type="entry name" value="HDACs"/>
</dbReference>
<keyword evidence="4" id="KW-0378">Hydrolase</keyword>
<dbReference type="GO" id="GO:0004407">
    <property type="term" value="F:histone deacetylase activity"/>
    <property type="evidence" value="ECO:0007669"/>
    <property type="project" value="InterPro"/>
</dbReference>
<dbReference type="GO" id="GO:0040029">
    <property type="term" value="P:epigenetic regulation of gene expression"/>
    <property type="evidence" value="ECO:0007669"/>
    <property type="project" value="TreeGrafter"/>
</dbReference>
<dbReference type="PANTHER" id="PTHR10625">
    <property type="entry name" value="HISTONE DEACETYLASE HDAC1-RELATED"/>
    <property type="match status" value="1"/>
</dbReference>